<dbReference type="GO" id="GO:0000122">
    <property type="term" value="P:negative regulation of transcription by RNA polymerase II"/>
    <property type="evidence" value="ECO:0007669"/>
    <property type="project" value="TreeGrafter"/>
</dbReference>
<dbReference type="PANTHER" id="PTHR31336:SF3">
    <property type="entry name" value="PROTEIN LIN-37 HOMOLOG"/>
    <property type="match status" value="1"/>
</dbReference>
<dbReference type="PANTHER" id="PTHR31336">
    <property type="entry name" value="LIN37 HOMOLOG"/>
    <property type="match status" value="1"/>
</dbReference>
<gene>
    <name evidence="2" type="ORF">DGYR_LOCUS5611</name>
</gene>
<comment type="caution">
    <text evidence="2">The sequence shown here is derived from an EMBL/GenBank/DDBJ whole genome shotgun (WGS) entry which is preliminary data.</text>
</comment>
<feature type="region of interest" description="Disordered" evidence="1">
    <location>
        <begin position="36"/>
        <end position="68"/>
    </location>
</feature>
<dbReference type="EMBL" id="CAJFCJ010000007">
    <property type="protein sequence ID" value="CAD5117042.1"/>
    <property type="molecule type" value="Genomic_DNA"/>
</dbReference>
<dbReference type="InterPro" id="IPR028226">
    <property type="entry name" value="LIN37"/>
</dbReference>
<accession>A0A7I8VLB6</accession>
<proteinExistence type="predicted"/>
<organism evidence="2 3">
    <name type="scientific">Dimorphilus gyrociliatus</name>
    <dbReference type="NCBI Taxonomy" id="2664684"/>
    <lineage>
        <taxon>Eukaryota</taxon>
        <taxon>Metazoa</taxon>
        <taxon>Spiralia</taxon>
        <taxon>Lophotrochozoa</taxon>
        <taxon>Annelida</taxon>
        <taxon>Polychaeta</taxon>
        <taxon>Polychaeta incertae sedis</taxon>
        <taxon>Dinophilidae</taxon>
        <taxon>Dimorphilus</taxon>
    </lineage>
</organism>
<sequence length="229" mass="26699">MEANQRKSKLMRDVSTARMGLETALNTIILKAEEEDEKALAADQASNESDGQGKRFKSKKSRKSKKYDEYEDQPFVMRMFERTVDLTHFDGNSPLYAIARAWILNQSVPTEEIKTETKSENLKNLQLPTVTIPIEDGEKNYRVPEPIEHPETNFIEEINRDPDDQPGSEALLLDHMQHWKKVKESWREHSRLLHKKHGKECYQVLRKMFDSVNRTQETEKEQTSIPTLV</sequence>
<evidence type="ECO:0000313" key="3">
    <source>
        <dbReference type="Proteomes" id="UP000549394"/>
    </source>
</evidence>
<reference evidence="2 3" key="1">
    <citation type="submission" date="2020-08" db="EMBL/GenBank/DDBJ databases">
        <authorList>
            <person name="Hejnol A."/>
        </authorList>
    </citation>
    <scope>NUCLEOTIDE SEQUENCE [LARGE SCALE GENOMIC DNA]</scope>
</reference>
<dbReference type="GO" id="GO:0017053">
    <property type="term" value="C:transcription repressor complex"/>
    <property type="evidence" value="ECO:0007669"/>
    <property type="project" value="InterPro"/>
</dbReference>
<keyword evidence="3" id="KW-1185">Reference proteome</keyword>
<evidence type="ECO:0000256" key="1">
    <source>
        <dbReference type="SAM" id="MobiDB-lite"/>
    </source>
</evidence>
<dbReference type="AlphaFoldDB" id="A0A7I8VLB6"/>
<protein>
    <submittedName>
        <fullName evidence="2">Uncharacterized protein</fullName>
    </submittedName>
</protein>
<dbReference type="Proteomes" id="UP000549394">
    <property type="component" value="Unassembled WGS sequence"/>
</dbReference>
<dbReference type="OrthoDB" id="6287771at2759"/>
<evidence type="ECO:0000313" key="2">
    <source>
        <dbReference type="EMBL" id="CAD5117042.1"/>
    </source>
</evidence>
<feature type="compositionally biased region" description="Basic residues" evidence="1">
    <location>
        <begin position="54"/>
        <end position="65"/>
    </location>
</feature>
<dbReference type="Pfam" id="PF15306">
    <property type="entry name" value="LIN37"/>
    <property type="match status" value="1"/>
</dbReference>
<dbReference type="GO" id="GO:0031523">
    <property type="term" value="C:Myb complex"/>
    <property type="evidence" value="ECO:0007669"/>
    <property type="project" value="TreeGrafter"/>
</dbReference>
<name>A0A7I8VLB6_9ANNE</name>